<evidence type="ECO:0000313" key="1">
    <source>
        <dbReference type="EMBL" id="MBA2227036.1"/>
    </source>
</evidence>
<dbReference type="RefSeq" id="WP_194538755.1">
    <property type="nucleotide sequence ID" value="NZ_JACEFB010000010.1"/>
</dbReference>
<reference evidence="1 2" key="1">
    <citation type="submission" date="2020-07" db="EMBL/GenBank/DDBJ databases">
        <title>Thermogemmata thermophila gen. nov., sp. nov., a novel moderate thermophilic planctomycete from a Kamchatka hot spring.</title>
        <authorList>
            <person name="Elcheninov A.G."/>
            <person name="Podosokorskaya O.A."/>
            <person name="Kovaleva O.L."/>
            <person name="Novikov A."/>
            <person name="Bonch-Osmolovskaya E.A."/>
            <person name="Toshchakov S.V."/>
            <person name="Kublanov I.V."/>
        </authorList>
    </citation>
    <scope>NUCLEOTIDE SEQUENCE [LARGE SCALE GENOMIC DNA]</scope>
    <source>
        <strain evidence="1 2">2918</strain>
    </source>
</reference>
<dbReference type="Gene3D" id="3.30.420.40">
    <property type="match status" value="2"/>
</dbReference>
<accession>A0A7V8VFK0</accession>
<dbReference type="InterPro" id="IPR043129">
    <property type="entry name" value="ATPase_NBD"/>
</dbReference>
<comment type="caution">
    <text evidence="1">The sequence shown here is derived from an EMBL/GenBank/DDBJ whole genome shotgun (WGS) entry which is preliminary data.</text>
</comment>
<dbReference type="Proteomes" id="UP000542342">
    <property type="component" value="Unassembled WGS sequence"/>
</dbReference>
<name>A0A7V8VFK0_9BACT</name>
<protein>
    <submittedName>
        <fullName evidence="1">Uncharacterized protein</fullName>
    </submittedName>
</protein>
<dbReference type="Gene3D" id="3.90.640.10">
    <property type="entry name" value="Actin, Chain A, domain 4"/>
    <property type="match status" value="1"/>
</dbReference>
<dbReference type="AlphaFoldDB" id="A0A7V8VFK0"/>
<dbReference type="SUPFAM" id="SSF53067">
    <property type="entry name" value="Actin-like ATPase domain"/>
    <property type="match status" value="1"/>
</dbReference>
<keyword evidence="2" id="KW-1185">Reference proteome</keyword>
<evidence type="ECO:0000313" key="2">
    <source>
        <dbReference type="Proteomes" id="UP000542342"/>
    </source>
</evidence>
<sequence>MFWGRRVAREIDPTRTIGVELNASIIRSACWGPEGLRQIPLQPPAEEMPLCVALHQRHLLYGQAAQAVARTMPHAICDNFLPSLGHSQQWRFGRHCLTAESALETILLHLRPVWEAQAAPLAVAVPAYLSAGQVQGLARLFRRMDCTLRAVLLAPLGVAAAFAPALYSHLPSPTQNTSKTLVQTNQPARDLRQAPITVGIVDVDAFALSAAVVGLTPDTARLLAFSAWPRLGLSVWYNRVLDAVADHCIRLCRRDPRDWPEAEQGLFEQLPYALEQCYAGQTIRWLVRTDEWYQELHMVPEELEGYCASLAQTAEQVIRQLTQDATNSGPLRALWMTSRASRLPGLNRQLQWNKSPGTRLEILSPSAIAQAAATLTAHWPPTEQPMYLDGTISLSVPGRLAVAGHNIPAT</sequence>
<dbReference type="EMBL" id="JACEFB010000010">
    <property type="protein sequence ID" value="MBA2227036.1"/>
    <property type="molecule type" value="Genomic_DNA"/>
</dbReference>
<gene>
    <name evidence="1" type="ORF">H0921_12785</name>
</gene>
<organism evidence="1 2">
    <name type="scientific">Thermogemmata fonticola</name>
    <dbReference type="NCBI Taxonomy" id="2755323"/>
    <lineage>
        <taxon>Bacteria</taxon>
        <taxon>Pseudomonadati</taxon>
        <taxon>Planctomycetota</taxon>
        <taxon>Planctomycetia</taxon>
        <taxon>Gemmatales</taxon>
        <taxon>Gemmataceae</taxon>
        <taxon>Thermogemmata</taxon>
    </lineage>
</organism>
<proteinExistence type="predicted"/>